<accession>A0AA35T8M9</accession>
<keyword evidence="1" id="KW-0732">Signal</keyword>
<dbReference type="InterPro" id="IPR007110">
    <property type="entry name" value="Ig-like_dom"/>
</dbReference>
<dbReference type="InterPro" id="IPR003599">
    <property type="entry name" value="Ig_sub"/>
</dbReference>
<evidence type="ECO:0000313" key="4">
    <source>
        <dbReference type="EMBL" id="CAI8042993.1"/>
    </source>
</evidence>
<dbReference type="InterPro" id="IPR003598">
    <property type="entry name" value="Ig_sub2"/>
</dbReference>
<name>A0AA35T8M9_GEOBA</name>
<dbReference type="GO" id="GO:0005886">
    <property type="term" value="C:plasma membrane"/>
    <property type="evidence" value="ECO:0007669"/>
    <property type="project" value="TreeGrafter"/>
</dbReference>
<evidence type="ECO:0000259" key="3">
    <source>
        <dbReference type="PROSITE" id="PS50835"/>
    </source>
</evidence>
<dbReference type="InterPro" id="IPR050958">
    <property type="entry name" value="Cell_Adh-Cytoskel_Orgn"/>
</dbReference>
<evidence type="ECO:0000313" key="5">
    <source>
        <dbReference type="Proteomes" id="UP001174909"/>
    </source>
</evidence>
<dbReference type="PANTHER" id="PTHR45080:SF8">
    <property type="entry name" value="IG-LIKE DOMAIN-CONTAINING PROTEIN"/>
    <property type="match status" value="1"/>
</dbReference>
<dbReference type="Pfam" id="PF13927">
    <property type="entry name" value="Ig_3"/>
    <property type="match status" value="1"/>
</dbReference>
<keyword evidence="5" id="KW-1185">Reference proteome</keyword>
<dbReference type="SMART" id="SM00408">
    <property type="entry name" value="IGc2"/>
    <property type="match status" value="1"/>
</dbReference>
<dbReference type="InterPro" id="IPR036179">
    <property type="entry name" value="Ig-like_dom_sf"/>
</dbReference>
<feature type="non-terminal residue" evidence="4">
    <location>
        <position position="115"/>
    </location>
</feature>
<gene>
    <name evidence="4" type="ORF">GBAR_LOCUS23841</name>
</gene>
<dbReference type="InterPro" id="IPR013783">
    <property type="entry name" value="Ig-like_fold"/>
</dbReference>
<feature type="non-terminal residue" evidence="4">
    <location>
        <position position="1"/>
    </location>
</feature>
<evidence type="ECO:0000256" key="1">
    <source>
        <dbReference type="ARBA" id="ARBA00022729"/>
    </source>
</evidence>
<dbReference type="PANTHER" id="PTHR45080">
    <property type="entry name" value="CONTACTIN 5"/>
    <property type="match status" value="1"/>
</dbReference>
<protein>
    <submittedName>
        <fullName evidence="4">Down syndrome cell adhesion molecule homolog</fullName>
    </submittedName>
</protein>
<proteinExistence type="predicted"/>
<dbReference type="GO" id="GO:0007156">
    <property type="term" value="P:homophilic cell adhesion via plasma membrane adhesion molecules"/>
    <property type="evidence" value="ECO:0007669"/>
    <property type="project" value="TreeGrafter"/>
</dbReference>
<dbReference type="SMART" id="SM00409">
    <property type="entry name" value="IG"/>
    <property type="match status" value="1"/>
</dbReference>
<evidence type="ECO:0000256" key="2">
    <source>
        <dbReference type="ARBA" id="ARBA00023157"/>
    </source>
</evidence>
<organism evidence="4 5">
    <name type="scientific">Geodia barretti</name>
    <name type="common">Barrett's horny sponge</name>
    <dbReference type="NCBI Taxonomy" id="519541"/>
    <lineage>
        <taxon>Eukaryota</taxon>
        <taxon>Metazoa</taxon>
        <taxon>Porifera</taxon>
        <taxon>Demospongiae</taxon>
        <taxon>Heteroscleromorpha</taxon>
        <taxon>Tetractinellida</taxon>
        <taxon>Astrophorina</taxon>
        <taxon>Geodiidae</taxon>
        <taxon>Geodia</taxon>
    </lineage>
</organism>
<sequence length="115" mass="12046">LWFISAVGPVVTVAQTSQEVVVGESVALNCSAEGRHLPLVSWTTPAPASSGHIDISYSPVNETFATSNLTISATLPTDNGTYYCTGHNSLGNDTQSIFLQVLEPAEIIAHSANTS</sequence>
<reference evidence="4" key="1">
    <citation type="submission" date="2023-03" db="EMBL/GenBank/DDBJ databases">
        <authorList>
            <person name="Steffen K."/>
            <person name="Cardenas P."/>
        </authorList>
    </citation>
    <scope>NUCLEOTIDE SEQUENCE</scope>
</reference>
<dbReference type="Gene3D" id="2.60.40.10">
    <property type="entry name" value="Immunoglobulins"/>
    <property type="match status" value="1"/>
</dbReference>
<feature type="domain" description="Ig-like" evidence="3">
    <location>
        <begin position="9"/>
        <end position="100"/>
    </location>
</feature>
<keyword evidence="2" id="KW-1015">Disulfide bond</keyword>
<dbReference type="SUPFAM" id="SSF48726">
    <property type="entry name" value="Immunoglobulin"/>
    <property type="match status" value="1"/>
</dbReference>
<dbReference type="GO" id="GO:0050808">
    <property type="term" value="P:synapse organization"/>
    <property type="evidence" value="ECO:0007669"/>
    <property type="project" value="TreeGrafter"/>
</dbReference>
<comment type="caution">
    <text evidence="4">The sequence shown here is derived from an EMBL/GenBank/DDBJ whole genome shotgun (WGS) entry which is preliminary data.</text>
</comment>
<dbReference type="EMBL" id="CASHTH010003294">
    <property type="protein sequence ID" value="CAI8042993.1"/>
    <property type="molecule type" value="Genomic_DNA"/>
</dbReference>
<dbReference type="PROSITE" id="PS50835">
    <property type="entry name" value="IG_LIKE"/>
    <property type="match status" value="1"/>
</dbReference>
<dbReference type="Proteomes" id="UP001174909">
    <property type="component" value="Unassembled WGS sequence"/>
</dbReference>
<dbReference type="AlphaFoldDB" id="A0AA35T8M9"/>